<accession>A0AA97NTJ8</accession>
<protein>
    <submittedName>
        <fullName evidence="1">Uncharacterized protein</fullName>
    </submittedName>
</protein>
<organism evidence="1">
    <name type="scientific">Pyricularia oryzae (strain Y34)</name>
    <name type="common">Rice blast fungus</name>
    <name type="synonym">Magnaporthe oryzae</name>
    <dbReference type="NCBI Taxonomy" id="1143189"/>
    <lineage>
        <taxon>Eukaryota</taxon>
        <taxon>Fungi</taxon>
        <taxon>Dikarya</taxon>
        <taxon>Ascomycota</taxon>
        <taxon>Pezizomycotina</taxon>
        <taxon>Sordariomycetes</taxon>
        <taxon>Sordariomycetidae</taxon>
        <taxon>Magnaporthales</taxon>
        <taxon>Pyriculariaceae</taxon>
        <taxon>Pyricularia</taxon>
    </lineage>
</organism>
<gene>
    <name evidence="1" type="ORF">OOU_Y34scaffold00669g58</name>
</gene>
<name>A0AA97NTJ8_PYRO3</name>
<dbReference type="EMBL" id="JH793053">
    <property type="protein sequence ID" value="ELQ36073.1"/>
    <property type="molecule type" value="Genomic_DNA"/>
</dbReference>
<sequence>MRSFLRRQRKESNKAGAGFVRTKYQVNPCPGEEKRAIS</sequence>
<reference evidence="1" key="1">
    <citation type="journal article" date="2012" name="PLoS Genet.">
        <title>Comparative analysis of the genomes of two field isolates of the rice blast fungus Magnaporthe oryzae.</title>
        <authorList>
            <person name="Xue M."/>
            <person name="Yang J."/>
            <person name="Li Z."/>
            <person name="Hu S."/>
            <person name="Yao N."/>
            <person name="Dean R.A."/>
            <person name="Zhao W."/>
            <person name="Shen M."/>
            <person name="Zhang H."/>
            <person name="Li C."/>
            <person name="Liu L."/>
            <person name="Cao L."/>
            <person name="Xu X."/>
            <person name="Xing Y."/>
            <person name="Hsiang T."/>
            <person name="Zhang Z."/>
            <person name="Xu J.R."/>
            <person name="Peng Y.L."/>
        </authorList>
    </citation>
    <scope>NUCLEOTIDE SEQUENCE</scope>
    <source>
        <strain evidence="1">Y34</strain>
    </source>
</reference>
<proteinExistence type="predicted"/>
<evidence type="ECO:0000313" key="1">
    <source>
        <dbReference type="EMBL" id="ELQ36073.1"/>
    </source>
</evidence>
<dbReference type="AlphaFoldDB" id="A0AA97NTJ8"/>
<dbReference type="Proteomes" id="UP000011086">
    <property type="component" value="Unassembled WGS sequence"/>
</dbReference>